<protein>
    <submittedName>
        <fullName evidence="3">Methyltransferase domain-containing protein</fullName>
    </submittedName>
</protein>
<gene>
    <name evidence="3" type="ORF">JYP50_18425</name>
</gene>
<accession>A0A939IKB8</accession>
<proteinExistence type="predicted"/>
<sequence length="195" mass="21278">MVTVLGPIFSSISADVSLALEVLELPHDAALLDVGTGDGYCAIALALQGYQVLTGEPETDLSAYAGKNWSLNAEKVGVQEKIQFQAFDASKMPFSSQQFDAVFFFGVLHHVDENDRASVVREALRVTARNGAAIFFEPKSSMLEKIWAVDPDHPLPADPSNYLPARQPAGQHMTGEIMDISIYRNTLELTNTPRP</sequence>
<keyword evidence="3" id="KW-0489">Methyltransferase</keyword>
<keyword evidence="4" id="KW-1185">Reference proteome</keyword>
<dbReference type="Pfam" id="PF08241">
    <property type="entry name" value="Methyltransf_11"/>
    <property type="match status" value="1"/>
</dbReference>
<name>A0A939IKB8_9GAMM</name>
<organism evidence="3 4">
    <name type="scientific">Parahaliea mediterranea</name>
    <dbReference type="NCBI Taxonomy" id="651086"/>
    <lineage>
        <taxon>Bacteria</taxon>
        <taxon>Pseudomonadati</taxon>
        <taxon>Pseudomonadota</taxon>
        <taxon>Gammaproteobacteria</taxon>
        <taxon>Cellvibrionales</taxon>
        <taxon>Halieaceae</taxon>
        <taxon>Parahaliea</taxon>
    </lineage>
</organism>
<dbReference type="InterPro" id="IPR029063">
    <property type="entry name" value="SAM-dependent_MTases_sf"/>
</dbReference>
<dbReference type="InterPro" id="IPR013216">
    <property type="entry name" value="Methyltransf_11"/>
</dbReference>
<comment type="caution">
    <text evidence="3">The sequence shown here is derived from an EMBL/GenBank/DDBJ whole genome shotgun (WGS) entry which is preliminary data.</text>
</comment>
<dbReference type="Proteomes" id="UP000664303">
    <property type="component" value="Unassembled WGS sequence"/>
</dbReference>
<dbReference type="GO" id="GO:0008757">
    <property type="term" value="F:S-adenosylmethionine-dependent methyltransferase activity"/>
    <property type="evidence" value="ECO:0007669"/>
    <property type="project" value="InterPro"/>
</dbReference>
<evidence type="ECO:0000256" key="1">
    <source>
        <dbReference type="ARBA" id="ARBA00022679"/>
    </source>
</evidence>
<evidence type="ECO:0000313" key="4">
    <source>
        <dbReference type="Proteomes" id="UP000664303"/>
    </source>
</evidence>
<keyword evidence="1" id="KW-0808">Transferase</keyword>
<evidence type="ECO:0000259" key="2">
    <source>
        <dbReference type="Pfam" id="PF08241"/>
    </source>
</evidence>
<evidence type="ECO:0000313" key="3">
    <source>
        <dbReference type="EMBL" id="MBN7798584.1"/>
    </source>
</evidence>
<reference evidence="3" key="1">
    <citation type="submission" date="2021-02" db="EMBL/GenBank/DDBJ databases">
        <title>PHA producing bacteria isolated from coastal sediment in Guangdong, Shenzhen.</title>
        <authorList>
            <person name="Zheng W."/>
            <person name="Yu S."/>
            <person name="Huang Y."/>
        </authorList>
    </citation>
    <scope>NUCLEOTIDE SEQUENCE</scope>
    <source>
        <strain evidence="3">TN14-10</strain>
    </source>
</reference>
<feature type="domain" description="Methyltransferase type 11" evidence="2">
    <location>
        <begin position="32"/>
        <end position="135"/>
    </location>
</feature>
<dbReference type="EMBL" id="JAFKCZ010000016">
    <property type="protein sequence ID" value="MBN7798584.1"/>
    <property type="molecule type" value="Genomic_DNA"/>
</dbReference>
<dbReference type="Gene3D" id="3.40.50.150">
    <property type="entry name" value="Vaccinia Virus protein VP39"/>
    <property type="match status" value="1"/>
</dbReference>
<dbReference type="RefSeq" id="WP_206562032.1">
    <property type="nucleotide sequence ID" value="NZ_JAFKCZ010000016.1"/>
</dbReference>
<dbReference type="SUPFAM" id="SSF53335">
    <property type="entry name" value="S-adenosyl-L-methionine-dependent methyltransferases"/>
    <property type="match status" value="1"/>
</dbReference>
<dbReference type="AlphaFoldDB" id="A0A939IKB8"/>
<dbReference type="PANTHER" id="PTHR44068:SF11">
    <property type="entry name" value="GERANYL DIPHOSPHATE 2-C-METHYLTRANSFERASE"/>
    <property type="match status" value="1"/>
</dbReference>
<dbReference type="CDD" id="cd02440">
    <property type="entry name" value="AdoMet_MTases"/>
    <property type="match status" value="1"/>
</dbReference>
<dbReference type="GO" id="GO:0032259">
    <property type="term" value="P:methylation"/>
    <property type="evidence" value="ECO:0007669"/>
    <property type="project" value="UniProtKB-KW"/>
</dbReference>
<dbReference type="InterPro" id="IPR050447">
    <property type="entry name" value="Erg6_SMT_methyltransf"/>
</dbReference>
<dbReference type="PANTHER" id="PTHR44068">
    <property type="entry name" value="ZGC:194242"/>
    <property type="match status" value="1"/>
</dbReference>